<reference evidence="1 2" key="1">
    <citation type="submission" date="2020-08" db="EMBL/GenBank/DDBJ databases">
        <title>Genome sequence of Sphingomonas sediminicola KACC 15039T.</title>
        <authorList>
            <person name="Hyun D.-W."/>
            <person name="Bae J.-W."/>
        </authorList>
    </citation>
    <scope>NUCLEOTIDE SEQUENCE [LARGE SCALE GENOMIC DNA]</scope>
    <source>
        <strain evidence="1 2">KACC 15039</strain>
    </source>
</reference>
<protein>
    <submittedName>
        <fullName evidence="1">Heme-binding protein</fullName>
    </submittedName>
</protein>
<evidence type="ECO:0000313" key="2">
    <source>
        <dbReference type="Proteomes" id="UP000516105"/>
    </source>
</evidence>
<dbReference type="InterPro" id="IPR006917">
    <property type="entry name" value="SOUL_heme-bd"/>
</dbReference>
<dbReference type="Gene3D" id="3.20.80.10">
    <property type="entry name" value="Regulatory factor, effector binding domain"/>
    <property type="match status" value="1"/>
</dbReference>
<dbReference type="Pfam" id="PF04832">
    <property type="entry name" value="SOUL"/>
    <property type="match status" value="1"/>
</dbReference>
<evidence type="ECO:0000313" key="1">
    <source>
        <dbReference type="EMBL" id="QNP46316.1"/>
    </source>
</evidence>
<keyword evidence="2" id="KW-1185">Reference proteome</keyword>
<sequence>MNPLSKVITGTAAAALAGGIGYYLYERNTEQPSFQLILKDGRFEIRDYPKLLVAETVSRGSRNGALKNGFQKLAAYIFAKSRGGDKIPMTAPVVQDREKIPMTAPVMQDEAGQDGWRTRFIMPASHHRETLPQPPEGVTISELPSRRVAVIRFSGRADDNAVAQMESTLRKWMSSRALRASAPAEYAFYNSPFIPGL</sequence>
<dbReference type="SUPFAM" id="SSF55136">
    <property type="entry name" value="Probable bacterial effector-binding domain"/>
    <property type="match status" value="1"/>
</dbReference>
<accession>A0ABX6T8Y3</accession>
<dbReference type="Proteomes" id="UP000516105">
    <property type="component" value="Chromosome"/>
</dbReference>
<dbReference type="PANTHER" id="PTHR11220:SF58">
    <property type="entry name" value="SOUL HEME-BINDING FAMILY PROTEIN"/>
    <property type="match status" value="1"/>
</dbReference>
<name>A0ABX6T8Y3_9SPHN</name>
<dbReference type="EMBL" id="CP060782">
    <property type="protein sequence ID" value="QNP46316.1"/>
    <property type="molecule type" value="Genomic_DNA"/>
</dbReference>
<proteinExistence type="predicted"/>
<dbReference type="InterPro" id="IPR011256">
    <property type="entry name" value="Reg_factor_effector_dom_sf"/>
</dbReference>
<dbReference type="RefSeq" id="WP_187709269.1">
    <property type="nucleotide sequence ID" value="NZ_CP060782.1"/>
</dbReference>
<gene>
    <name evidence="1" type="ORF">H9L14_03690</name>
</gene>
<dbReference type="PANTHER" id="PTHR11220">
    <property type="entry name" value="HEME-BINDING PROTEIN-RELATED"/>
    <property type="match status" value="1"/>
</dbReference>
<organism evidence="1 2">
    <name type="scientific">Sphingomonas sediminicola</name>
    <dbReference type="NCBI Taxonomy" id="386874"/>
    <lineage>
        <taxon>Bacteria</taxon>
        <taxon>Pseudomonadati</taxon>
        <taxon>Pseudomonadota</taxon>
        <taxon>Alphaproteobacteria</taxon>
        <taxon>Sphingomonadales</taxon>
        <taxon>Sphingomonadaceae</taxon>
        <taxon>Sphingomonas</taxon>
    </lineage>
</organism>